<dbReference type="InterPro" id="IPR016036">
    <property type="entry name" value="Malonyl_transacylase_ACP-bd"/>
</dbReference>
<dbReference type="InterPro" id="IPR016035">
    <property type="entry name" value="Acyl_Trfase/lysoPLipase"/>
</dbReference>
<comment type="similarity">
    <text evidence="4">Belongs to the fabD family.</text>
</comment>
<evidence type="ECO:0000256" key="2">
    <source>
        <dbReference type="ARBA" id="ARBA00023315"/>
    </source>
</evidence>
<evidence type="ECO:0000256" key="5">
    <source>
        <dbReference type="PIRSR" id="PIRSR000446-1"/>
    </source>
</evidence>
<comment type="catalytic activity">
    <reaction evidence="3 4">
        <text>holo-[ACP] + malonyl-CoA = malonyl-[ACP] + CoA</text>
        <dbReference type="Rhea" id="RHEA:41792"/>
        <dbReference type="Rhea" id="RHEA-COMP:9623"/>
        <dbReference type="Rhea" id="RHEA-COMP:9685"/>
        <dbReference type="ChEBI" id="CHEBI:57287"/>
        <dbReference type="ChEBI" id="CHEBI:57384"/>
        <dbReference type="ChEBI" id="CHEBI:64479"/>
        <dbReference type="ChEBI" id="CHEBI:78449"/>
        <dbReference type="EC" id="2.3.1.39"/>
    </reaction>
</comment>
<evidence type="ECO:0000256" key="1">
    <source>
        <dbReference type="ARBA" id="ARBA00022679"/>
    </source>
</evidence>
<dbReference type="GO" id="GO:0004314">
    <property type="term" value="F:[acyl-carrier-protein] S-malonyltransferase activity"/>
    <property type="evidence" value="ECO:0007669"/>
    <property type="project" value="UniProtKB-EC"/>
</dbReference>
<keyword evidence="1 4" id="KW-0808">Transferase</keyword>
<proteinExistence type="inferred from homology"/>
<dbReference type="InterPro" id="IPR050858">
    <property type="entry name" value="Mal-CoA-ACP_Trans/PKS_FabD"/>
</dbReference>
<dbReference type="InterPro" id="IPR001227">
    <property type="entry name" value="Ac_transferase_dom_sf"/>
</dbReference>
<dbReference type="Proteomes" id="UP000255517">
    <property type="component" value="Unassembled WGS sequence"/>
</dbReference>
<reference evidence="7 8" key="1">
    <citation type="submission" date="2018-06" db="EMBL/GenBank/DDBJ databases">
        <authorList>
            <consortium name="Pathogen Informatics"/>
            <person name="Doyle S."/>
        </authorList>
    </citation>
    <scope>NUCLEOTIDE SEQUENCE [LARGE SCALE GENOMIC DNA]</scope>
    <source>
        <strain evidence="7 8">NCTC13149</strain>
    </source>
</reference>
<dbReference type="Gene3D" id="3.40.366.10">
    <property type="entry name" value="Malonyl-Coenzyme A Acyl Carrier Protein, domain 2"/>
    <property type="match status" value="1"/>
</dbReference>
<dbReference type="Pfam" id="PF00698">
    <property type="entry name" value="Acyl_transf_1"/>
    <property type="match status" value="1"/>
</dbReference>
<evidence type="ECO:0000256" key="3">
    <source>
        <dbReference type="ARBA" id="ARBA00048462"/>
    </source>
</evidence>
<feature type="active site" evidence="5">
    <location>
        <position position="84"/>
    </location>
</feature>
<dbReference type="PANTHER" id="PTHR42681">
    <property type="entry name" value="MALONYL-COA-ACYL CARRIER PROTEIN TRANSACYLASE, MITOCHONDRIAL"/>
    <property type="match status" value="1"/>
</dbReference>
<sequence>MKALLFAGQGSQIMNMGLDFYENSKEARSFIDNLKEKDEILKVLNMDEEKLKETKNTQLALIAFQTMVSFLLRDIDFDGFSGLSIGEYSALYKSDVISIEDTIKIAKYRGQRMQEVSKKLDTSMYALMTNNYILVEEVLKKLSTKENYGQISNINTDGQIVISGSKDNLQEAVKIFKDRGIRSISLKVSGPFHTSYMNPVKEDLRDFFENIEFKPPQKSLYLNLSGQKYEGGDLKEIMAFQVASPVKFKSIIENMINDGIDTFVEIGFYNVLSKFVKKINKNVKTYAISTYKSYEEFRSKYE</sequence>
<dbReference type="AlphaFoldDB" id="A0A379C4P8"/>
<dbReference type="InterPro" id="IPR024925">
    <property type="entry name" value="Malonyl_CoA-ACP_transAc"/>
</dbReference>
<evidence type="ECO:0000256" key="4">
    <source>
        <dbReference type="PIRNR" id="PIRNR000446"/>
    </source>
</evidence>
<accession>A0A379C4P8</accession>
<dbReference type="OrthoDB" id="9805460at2"/>
<dbReference type="PIRSF" id="PIRSF000446">
    <property type="entry name" value="Mct"/>
    <property type="match status" value="1"/>
</dbReference>
<dbReference type="SUPFAM" id="SSF52151">
    <property type="entry name" value="FabD/lysophospholipase-like"/>
    <property type="match status" value="1"/>
</dbReference>
<dbReference type="InterPro" id="IPR014043">
    <property type="entry name" value="Acyl_transferase_dom"/>
</dbReference>
<feature type="domain" description="Malonyl-CoA:ACP transacylase (MAT)" evidence="6">
    <location>
        <begin position="5"/>
        <end position="294"/>
    </location>
</feature>
<dbReference type="PANTHER" id="PTHR42681:SF1">
    <property type="entry name" value="MALONYL-COA-ACYL CARRIER PROTEIN TRANSACYLASE, MITOCHONDRIAL"/>
    <property type="match status" value="1"/>
</dbReference>
<feature type="active site" evidence="5">
    <location>
        <position position="193"/>
    </location>
</feature>
<evidence type="ECO:0000313" key="8">
    <source>
        <dbReference type="Proteomes" id="UP000255517"/>
    </source>
</evidence>
<evidence type="ECO:0000259" key="6">
    <source>
        <dbReference type="SMART" id="SM00827"/>
    </source>
</evidence>
<organism evidence="7 8">
    <name type="scientific">Peptoniphilus lacrimalis</name>
    <dbReference type="NCBI Taxonomy" id="33031"/>
    <lineage>
        <taxon>Bacteria</taxon>
        <taxon>Bacillati</taxon>
        <taxon>Bacillota</taxon>
        <taxon>Tissierellia</taxon>
        <taxon>Tissierellales</taxon>
        <taxon>Peptoniphilaceae</taxon>
        <taxon>Peptoniphilus</taxon>
    </lineage>
</organism>
<gene>
    <name evidence="7" type="primary">fabD</name>
    <name evidence="7" type="ORF">NCTC13149_00359</name>
</gene>
<dbReference type="EC" id="2.3.1.39" evidence="4"/>
<evidence type="ECO:0000313" key="7">
    <source>
        <dbReference type="EMBL" id="SUB56587.1"/>
    </source>
</evidence>
<dbReference type="Gene3D" id="3.30.70.250">
    <property type="entry name" value="Malonyl-CoA ACP transacylase, ACP-binding"/>
    <property type="match status" value="1"/>
</dbReference>
<dbReference type="GO" id="GO:0006633">
    <property type="term" value="P:fatty acid biosynthetic process"/>
    <property type="evidence" value="ECO:0007669"/>
    <property type="project" value="TreeGrafter"/>
</dbReference>
<dbReference type="SUPFAM" id="SSF55048">
    <property type="entry name" value="Probable ACP-binding domain of malonyl-CoA ACP transacylase"/>
    <property type="match status" value="1"/>
</dbReference>
<dbReference type="EMBL" id="UGSZ01000001">
    <property type="protein sequence ID" value="SUB56587.1"/>
    <property type="molecule type" value="Genomic_DNA"/>
</dbReference>
<dbReference type="RefSeq" id="WP_019034734.1">
    <property type="nucleotide sequence ID" value="NZ_UGSZ01000001.1"/>
</dbReference>
<keyword evidence="2 4" id="KW-0012">Acyltransferase</keyword>
<dbReference type="SMART" id="SM00827">
    <property type="entry name" value="PKS_AT"/>
    <property type="match status" value="1"/>
</dbReference>
<dbReference type="STRING" id="1122949.GCA_000378725_00928"/>
<protein>
    <recommendedName>
        <fullName evidence="4">Malonyl CoA-acyl carrier protein transacylase</fullName>
        <ecNumber evidence="4">2.3.1.39</ecNumber>
    </recommendedName>
</protein>
<name>A0A379C4P8_9FIRM</name>